<accession>S0EUV2</accession>
<reference evidence="4" key="1">
    <citation type="submission" date="2013-03" db="EMBL/GenBank/DDBJ databases">
        <title>Genome sequence of Chthonomonas calidirosea, the first sequenced genome from the Armatimonadetes phylum (formally candidate division OP10).</title>
        <authorList>
            <person name="Lee K.C.Y."/>
            <person name="Morgan X.C."/>
            <person name="Dunfield P.F."/>
            <person name="Tamas I."/>
            <person name="Houghton K.M."/>
            <person name="Vyssotski M."/>
            <person name="Ryan J.L.J."/>
            <person name="Lagutin K."/>
            <person name="McDonald I.R."/>
            <person name="Stott M.B."/>
        </authorList>
    </citation>
    <scope>NUCLEOTIDE SEQUENCE [LARGE SCALE GENOMIC DNA]</scope>
    <source>
        <strain evidence="4">DSM 23976 / ICMP 18418 / T49</strain>
    </source>
</reference>
<dbReference type="AlphaFoldDB" id="S0EUV2"/>
<dbReference type="STRING" id="454171.CP488_02759"/>
<dbReference type="Pfam" id="PF09723">
    <property type="entry name" value="Zn_ribbon_8"/>
    <property type="match status" value="1"/>
</dbReference>
<dbReference type="HOGENOM" id="CLU_113286_1_0_0"/>
<dbReference type="PATRIC" id="fig|1303518.3.peg.1367"/>
<proteinExistence type="predicted"/>
<evidence type="ECO:0000313" key="3">
    <source>
        <dbReference type="EMBL" id="CCW35155.1"/>
    </source>
</evidence>
<dbReference type="RefSeq" id="WP_016482695.1">
    <property type="nucleotide sequence ID" value="NC_021487.1"/>
</dbReference>
<dbReference type="OrthoDB" id="9806664at2"/>
<dbReference type="PANTHER" id="PTHR34404">
    <property type="entry name" value="REGULATORY PROTEIN, FMDB FAMILY"/>
    <property type="match status" value="1"/>
</dbReference>
<name>S0EUV2_CHTCT</name>
<feature type="compositionally biased region" description="Acidic residues" evidence="1">
    <location>
        <begin position="86"/>
        <end position="112"/>
    </location>
</feature>
<dbReference type="eggNOG" id="COG2331">
    <property type="taxonomic scope" value="Bacteria"/>
</dbReference>
<sequence length="112" mass="12810">MPIYEYFCLQCRRRFRKLVGMVAGQTAVACPRCGGSEVSRLISRFSRLRGEDETLDAMAEELEGLDENDPKAVRRMMRTLSREMGEDMDEEELEQALLEAEEGEAEEAPDMK</sequence>
<organism evidence="3 4">
    <name type="scientific">Chthonomonas calidirosea (strain DSM 23976 / ICMP 18418 / T49)</name>
    <dbReference type="NCBI Taxonomy" id="1303518"/>
    <lineage>
        <taxon>Bacteria</taxon>
        <taxon>Bacillati</taxon>
        <taxon>Armatimonadota</taxon>
        <taxon>Chthonomonadia</taxon>
        <taxon>Chthonomonadales</taxon>
        <taxon>Chthonomonadaceae</taxon>
        <taxon>Chthonomonas</taxon>
    </lineage>
</organism>
<dbReference type="Proteomes" id="UP000014227">
    <property type="component" value="Chromosome I"/>
</dbReference>
<dbReference type="InterPro" id="IPR013429">
    <property type="entry name" value="Regulatory_FmdB_Zinc_ribbon"/>
</dbReference>
<dbReference type="PANTHER" id="PTHR34404:SF3">
    <property type="entry name" value="REGULATORY PROTEIN, FMDB FAMILY"/>
    <property type="match status" value="1"/>
</dbReference>
<evidence type="ECO:0000256" key="1">
    <source>
        <dbReference type="SAM" id="MobiDB-lite"/>
    </source>
</evidence>
<dbReference type="InParanoid" id="S0EUV2"/>
<dbReference type="SMART" id="SM00834">
    <property type="entry name" value="CxxC_CXXC_SSSS"/>
    <property type="match status" value="1"/>
</dbReference>
<feature type="region of interest" description="Disordered" evidence="1">
    <location>
        <begin position="82"/>
        <end position="112"/>
    </location>
</feature>
<evidence type="ECO:0000313" key="4">
    <source>
        <dbReference type="Proteomes" id="UP000014227"/>
    </source>
</evidence>
<keyword evidence="4" id="KW-1185">Reference proteome</keyword>
<dbReference type="EMBL" id="HF951689">
    <property type="protein sequence ID" value="CCW35155.1"/>
    <property type="molecule type" value="Genomic_DNA"/>
</dbReference>
<feature type="domain" description="Putative regulatory protein FmdB zinc ribbon" evidence="2">
    <location>
        <begin position="1"/>
        <end position="43"/>
    </location>
</feature>
<dbReference type="KEGG" id="ccz:CCALI_01337"/>
<protein>
    <submittedName>
        <fullName evidence="3">Putative regulatory protein, FmdB family</fullName>
    </submittedName>
</protein>
<gene>
    <name evidence="3" type="ORF">CCALI_01337</name>
</gene>
<dbReference type="NCBIfam" id="TIGR02605">
    <property type="entry name" value="CxxC_CxxC_SSSS"/>
    <property type="match status" value="1"/>
</dbReference>
<evidence type="ECO:0000259" key="2">
    <source>
        <dbReference type="SMART" id="SM00834"/>
    </source>
</evidence>